<evidence type="ECO:0000256" key="1">
    <source>
        <dbReference type="ARBA" id="ARBA00004141"/>
    </source>
</evidence>
<dbReference type="InterPro" id="IPR006667">
    <property type="entry name" value="SLC41_membr_dom"/>
</dbReference>
<dbReference type="InterPro" id="IPR038076">
    <property type="entry name" value="MgtE_N_sf"/>
</dbReference>
<feature type="transmembrane region" description="Helical" evidence="9">
    <location>
        <begin position="352"/>
        <end position="372"/>
    </location>
</feature>
<evidence type="ECO:0000256" key="9">
    <source>
        <dbReference type="RuleBase" id="RU362011"/>
    </source>
</evidence>
<comment type="subunit">
    <text evidence="9">Homodimer.</text>
</comment>
<dbReference type="Gene3D" id="3.10.580.10">
    <property type="entry name" value="CBS-domain"/>
    <property type="match status" value="1"/>
</dbReference>
<comment type="subcellular location">
    <subcellularLocation>
        <location evidence="9">Cell membrane</location>
        <topology evidence="9">Multi-pass membrane protein</topology>
    </subcellularLocation>
    <subcellularLocation>
        <location evidence="1">Membrane</location>
        <topology evidence="1">Multi-pass membrane protein</topology>
    </subcellularLocation>
</comment>
<dbReference type="SUPFAM" id="SSF161093">
    <property type="entry name" value="MgtE membrane domain-like"/>
    <property type="match status" value="1"/>
</dbReference>
<dbReference type="PANTHER" id="PTHR43773">
    <property type="entry name" value="MAGNESIUM TRANSPORTER MGTE"/>
    <property type="match status" value="1"/>
</dbReference>
<dbReference type="InterPro" id="IPR006668">
    <property type="entry name" value="Mg_transptr_MgtE_intracell_dom"/>
</dbReference>
<feature type="transmembrane region" description="Helical" evidence="9">
    <location>
        <begin position="378"/>
        <end position="402"/>
    </location>
</feature>
<keyword evidence="5 9" id="KW-0460">Magnesium</keyword>
<feature type="domain" description="CBS" evidence="10">
    <location>
        <begin position="192"/>
        <end position="250"/>
    </location>
</feature>
<dbReference type="Gene3D" id="1.25.60.10">
    <property type="entry name" value="MgtE N-terminal domain-like"/>
    <property type="match status" value="1"/>
</dbReference>
<dbReference type="SUPFAM" id="SSF54631">
    <property type="entry name" value="CBS-domain pair"/>
    <property type="match status" value="1"/>
</dbReference>
<comment type="function">
    <text evidence="9">Acts as a magnesium transporter.</text>
</comment>
<dbReference type="InterPro" id="IPR000644">
    <property type="entry name" value="CBS_dom"/>
</dbReference>
<dbReference type="PANTHER" id="PTHR43773:SF1">
    <property type="entry name" value="MAGNESIUM TRANSPORTER MGTE"/>
    <property type="match status" value="1"/>
</dbReference>
<dbReference type="SMART" id="SM00924">
    <property type="entry name" value="MgtE_N"/>
    <property type="match status" value="1"/>
</dbReference>
<evidence type="ECO:0000256" key="5">
    <source>
        <dbReference type="ARBA" id="ARBA00022842"/>
    </source>
</evidence>
<comment type="similarity">
    <text evidence="2 9">Belongs to the SLC41A transporter family.</text>
</comment>
<keyword evidence="8" id="KW-0129">CBS domain</keyword>
<proteinExistence type="inferred from homology"/>
<dbReference type="EMBL" id="CP092109">
    <property type="protein sequence ID" value="UWZ81311.1"/>
    <property type="molecule type" value="Genomic_DNA"/>
</dbReference>
<protein>
    <recommendedName>
        <fullName evidence="9">Magnesium transporter MgtE</fullName>
    </recommendedName>
</protein>
<feature type="transmembrane region" description="Helical" evidence="9">
    <location>
        <begin position="276"/>
        <end position="296"/>
    </location>
</feature>
<reference evidence="11" key="1">
    <citation type="journal article" date="2022" name="Environ. Microbiol.">
        <title>Geoalkalibacter halelectricus SAP #1 sp. nov. possessing extracellular electron transfer and mineral#reducing capabilities from a haloalkaline environment.</title>
        <authorList>
            <person name="Yadav S."/>
            <person name="Singh R."/>
            <person name="Sundharam S.S."/>
            <person name="Chaudhary S."/>
            <person name="Krishnamurthi S."/>
            <person name="Patil S.A."/>
        </authorList>
    </citation>
    <scope>NUCLEOTIDE SEQUENCE</scope>
    <source>
        <strain evidence="11">SAP-1</strain>
    </source>
</reference>
<dbReference type="Pfam" id="PF01769">
    <property type="entry name" value="MgtE"/>
    <property type="match status" value="1"/>
</dbReference>
<keyword evidence="3 9" id="KW-0813">Transport</keyword>
<evidence type="ECO:0000256" key="8">
    <source>
        <dbReference type="PROSITE-ProRule" id="PRU00703"/>
    </source>
</evidence>
<evidence type="ECO:0000256" key="7">
    <source>
        <dbReference type="ARBA" id="ARBA00023136"/>
    </source>
</evidence>
<dbReference type="SMART" id="SM00116">
    <property type="entry name" value="CBS"/>
    <property type="match status" value="2"/>
</dbReference>
<accession>A0ABY5ZRK1</accession>
<keyword evidence="6 9" id="KW-1133">Transmembrane helix</keyword>
<keyword evidence="7 9" id="KW-0472">Membrane</keyword>
<dbReference type="InterPro" id="IPR006669">
    <property type="entry name" value="MgtE_transporter"/>
</dbReference>
<evidence type="ECO:0000256" key="3">
    <source>
        <dbReference type="ARBA" id="ARBA00022448"/>
    </source>
</evidence>
<dbReference type="Proteomes" id="UP001060414">
    <property type="component" value="Chromosome"/>
</dbReference>
<dbReference type="InterPro" id="IPR036739">
    <property type="entry name" value="SLC41_membr_dom_sf"/>
</dbReference>
<keyword evidence="9" id="KW-1003">Cell membrane</keyword>
<feature type="transmembrane region" description="Helical" evidence="9">
    <location>
        <begin position="302"/>
        <end position="322"/>
    </location>
</feature>
<evidence type="ECO:0000256" key="4">
    <source>
        <dbReference type="ARBA" id="ARBA00022692"/>
    </source>
</evidence>
<keyword evidence="9" id="KW-0479">Metal-binding</keyword>
<dbReference type="InterPro" id="IPR046342">
    <property type="entry name" value="CBS_dom_sf"/>
</dbReference>
<evidence type="ECO:0000256" key="6">
    <source>
        <dbReference type="ARBA" id="ARBA00022989"/>
    </source>
</evidence>
<keyword evidence="4 9" id="KW-0812">Transmembrane</keyword>
<evidence type="ECO:0000259" key="10">
    <source>
        <dbReference type="PROSITE" id="PS51371"/>
    </source>
</evidence>
<gene>
    <name evidence="11" type="primary">mgtE</name>
    <name evidence="11" type="ORF">L9S41_07950</name>
</gene>
<evidence type="ECO:0000313" key="12">
    <source>
        <dbReference type="Proteomes" id="UP001060414"/>
    </source>
</evidence>
<dbReference type="Gene3D" id="1.10.357.20">
    <property type="entry name" value="SLC41 divalent cation transporters, integral membrane domain"/>
    <property type="match status" value="1"/>
</dbReference>
<dbReference type="CDD" id="cd04606">
    <property type="entry name" value="CBS_pair_Mg_transporter"/>
    <property type="match status" value="1"/>
</dbReference>
<dbReference type="Pfam" id="PF00571">
    <property type="entry name" value="CBS"/>
    <property type="match status" value="2"/>
</dbReference>
<dbReference type="NCBIfam" id="TIGR00400">
    <property type="entry name" value="mgtE"/>
    <property type="match status" value="1"/>
</dbReference>
<keyword evidence="12" id="KW-1185">Reference proteome</keyword>
<feature type="transmembrane region" description="Helical" evidence="9">
    <location>
        <begin position="414"/>
        <end position="437"/>
    </location>
</feature>
<evidence type="ECO:0000313" key="11">
    <source>
        <dbReference type="EMBL" id="UWZ81311.1"/>
    </source>
</evidence>
<name>A0ABY5ZRK1_9BACT</name>
<sequence length="439" mass="47591">MPQNPLPITDLKSLRDELQERPPLEIADELARLAPAERAKAFRLLAKDSALEVFQLLDATHQEELLSGLRDEQVLRLVEEMDADDRARLFDEMPATVVRKLQDGLSPRERRLTAMLLGYPDESAGRIMSPKFIRLIPEMTVEDALARVRRRAEDAEPVYTLPVTDDELRLLGTIELRDLLLAEPQVTVGEIMSGATHAVGVDEDQEDVARIIQGADLLAVPVVDSENRLVGMVTVDDAMDVLGAETGEDLARTGASEPLGRPYFSASVFHLARSRAVWLLMLAVAATLTVNVLSAFEHTLEQVVTLALFIPLLIGTGGNAGAQSATTVVRSMALDDIRPEDVLRVVLREARVGFLLGTLLAALSLVPVWLFAGDSLAAIIALSLITVCTLASFVGSLMPLLARRFGVDPAVVSAPFVTTIVDASGLLVYFLIARAVLGL</sequence>
<dbReference type="PROSITE" id="PS51371">
    <property type="entry name" value="CBS"/>
    <property type="match status" value="2"/>
</dbReference>
<dbReference type="Pfam" id="PF03448">
    <property type="entry name" value="MgtE_N"/>
    <property type="match status" value="1"/>
</dbReference>
<organism evidence="11 12">
    <name type="scientific">Geoalkalibacter halelectricus</name>
    <dbReference type="NCBI Taxonomy" id="2847045"/>
    <lineage>
        <taxon>Bacteria</taxon>
        <taxon>Pseudomonadati</taxon>
        <taxon>Thermodesulfobacteriota</taxon>
        <taxon>Desulfuromonadia</taxon>
        <taxon>Desulfuromonadales</taxon>
        <taxon>Geoalkalibacteraceae</taxon>
        <taxon>Geoalkalibacter</taxon>
    </lineage>
</organism>
<evidence type="ECO:0000256" key="2">
    <source>
        <dbReference type="ARBA" id="ARBA00009749"/>
    </source>
</evidence>
<feature type="domain" description="CBS" evidence="10">
    <location>
        <begin position="128"/>
        <end position="191"/>
    </location>
</feature>
<dbReference type="SUPFAM" id="SSF158791">
    <property type="entry name" value="MgtE N-terminal domain-like"/>
    <property type="match status" value="1"/>
</dbReference>
<dbReference type="RefSeq" id="WP_260749686.1">
    <property type="nucleotide sequence ID" value="NZ_CP092109.1"/>
</dbReference>